<dbReference type="Gene3D" id="3.90.550.10">
    <property type="entry name" value="Spore Coat Polysaccharide Biosynthesis Protein SpsA, Chain A"/>
    <property type="match status" value="1"/>
</dbReference>
<dbReference type="EMBL" id="JBFAQK010000020">
    <property type="protein sequence ID" value="MEV4682466.1"/>
    <property type="molecule type" value="Genomic_DNA"/>
</dbReference>
<evidence type="ECO:0000256" key="1">
    <source>
        <dbReference type="ARBA" id="ARBA00006739"/>
    </source>
</evidence>
<evidence type="ECO:0000256" key="2">
    <source>
        <dbReference type="ARBA" id="ARBA00022676"/>
    </source>
</evidence>
<evidence type="ECO:0000256" key="3">
    <source>
        <dbReference type="ARBA" id="ARBA00022679"/>
    </source>
</evidence>
<dbReference type="PANTHER" id="PTHR43398">
    <property type="entry name" value="DOLICHOL-PHOSPHATE MANNOSYLTRANSFERASE SUBUNIT 1"/>
    <property type="match status" value="1"/>
</dbReference>
<dbReference type="SUPFAM" id="SSF53448">
    <property type="entry name" value="Nucleotide-diphospho-sugar transferases"/>
    <property type="match status" value="1"/>
</dbReference>
<dbReference type="CDD" id="cd06442">
    <property type="entry name" value="DPM1_like"/>
    <property type="match status" value="1"/>
</dbReference>
<evidence type="ECO:0000313" key="5">
    <source>
        <dbReference type="EMBL" id="MEV4682466.1"/>
    </source>
</evidence>
<reference evidence="5 6" key="1">
    <citation type="submission" date="2024-06" db="EMBL/GenBank/DDBJ databases">
        <title>The Natural Products Discovery Center: Release of the First 8490 Sequenced Strains for Exploring Actinobacteria Biosynthetic Diversity.</title>
        <authorList>
            <person name="Kalkreuter E."/>
            <person name="Kautsar S.A."/>
            <person name="Yang D."/>
            <person name="Bader C.D."/>
            <person name="Teijaro C.N."/>
            <person name="Fluegel L."/>
            <person name="Davis C.M."/>
            <person name="Simpson J.R."/>
            <person name="Lauterbach L."/>
            <person name="Steele A.D."/>
            <person name="Gui C."/>
            <person name="Meng S."/>
            <person name="Li G."/>
            <person name="Viehrig K."/>
            <person name="Ye F."/>
            <person name="Su P."/>
            <person name="Kiefer A.F."/>
            <person name="Nichols A."/>
            <person name="Cepeda A.J."/>
            <person name="Yan W."/>
            <person name="Fan B."/>
            <person name="Jiang Y."/>
            <person name="Adhikari A."/>
            <person name="Zheng C.-J."/>
            <person name="Schuster L."/>
            <person name="Cowan T.M."/>
            <person name="Smanski M.J."/>
            <person name="Chevrette M.G."/>
            <person name="De Carvalho L.P.S."/>
            <person name="Shen B."/>
        </authorList>
    </citation>
    <scope>NUCLEOTIDE SEQUENCE [LARGE SCALE GENOMIC DNA]</scope>
    <source>
        <strain evidence="5 6">NPDC049344</strain>
    </source>
</reference>
<keyword evidence="3" id="KW-0808">Transferase</keyword>
<organism evidence="5 6">
    <name type="scientific">Streptomyces kurssanovii</name>
    <dbReference type="NCBI Taxonomy" id="67312"/>
    <lineage>
        <taxon>Bacteria</taxon>
        <taxon>Bacillati</taxon>
        <taxon>Actinomycetota</taxon>
        <taxon>Actinomycetes</taxon>
        <taxon>Kitasatosporales</taxon>
        <taxon>Streptomycetaceae</taxon>
        <taxon>Streptomyces</taxon>
    </lineage>
</organism>
<dbReference type="InterPro" id="IPR039528">
    <property type="entry name" value="DPM1-like"/>
</dbReference>
<keyword evidence="6" id="KW-1185">Reference proteome</keyword>
<comment type="caution">
    <text evidence="5">The sequence shown here is derived from an EMBL/GenBank/DDBJ whole genome shotgun (WGS) entry which is preliminary data.</text>
</comment>
<name>A0ABV3HVP8_9ACTN</name>
<gene>
    <name evidence="5" type="ORF">AB0K36_16985</name>
</gene>
<sequence>MNDGGAVPHGGPQGRRYGPLGRALVIIPTYNEAENIRSIVSRVRAAVPDADVLVADDNSPDGTGKFADELAVQDEQVHVLHRKGKEGLGAAYLAGFRWGIEHDYGVLVEMDADGSHQPEELPRLLTALKGADLVLGSRWVPGGRVVNWPKHREILSRGGSTYSRLLLGVPLRDVTGGFRAFRAETLEGLGLDDVASQGYCFQVDLARRAVAAGFHVVEVPITFVERELGDSKMNRDIVVEALWRVTAWGVEERAGRLLGRKASPPRPPRSS</sequence>
<keyword evidence="2" id="KW-0328">Glycosyltransferase</keyword>
<comment type="similarity">
    <text evidence="1">Belongs to the glycosyltransferase 2 family.</text>
</comment>
<feature type="domain" description="Glycosyltransferase 2-like" evidence="4">
    <location>
        <begin position="25"/>
        <end position="187"/>
    </location>
</feature>
<dbReference type="Pfam" id="PF00535">
    <property type="entry name" value="Glycos_transf_2"/>
    <property type="match status" value="1"/>
</dbReference>
<proteinExistence type="inferred from homology"/>
<evidence type="ECO:0000259" key="4">
    <source>
        <dbReference type="Pfam" id="PF00535"/>
    </source>
</evidence>
<dbReference type="Proteomes" id="UP001552521">
    <property type="component" value="Unassembled WGS sequence"/>
</dbReference>
<protein>
    <submittedName>
        <fullName evidence="5">Polyprenol monophosphomannose synthase</fullName>
    </submittedName>
</protein>
<dbReference type="InterPro" id="IPR001173">
    <property type="entry name" value="Glyco_trans_2-like"/>
</dbReference>
<accession>A0ABV3HVP8</accession>
<dbReference type="PANTHER" id="PTHR43398:SF1">
    <property type="entry name" value="DOLICHOL-PHOSPHATE MANNOSYLTRANSFERASE SUBUNIT 1"/>
    <property type="match status" value="1"/>
</dbReference>
<dbReference type="RefSeq" id="WP_189473659.1">
    <property type="nucleotide sequence ID" value="NZ_JBFAQK010000020.1"/>
</dbReference>
<dbReference type="InterPro" id="IPR029044">
    <property type="entry name" value="Nucleotide-diphossugar_trans"/>
</dbReference>
<evidence type="ECO:0000313" key="6">
    <source>
        <dbReference type="Proteomes" id="UP001552521"/>
    </source>
</evidence>